<sequence>MEWVVVIEESISSGNGIRWGVGRVSGVYASQSLARQDALNFAHRYNPKHPRMDGERRIYRLSEDSYLVNVAGATSRFHFRVSVADRIQ</sequence>
<reference evidence="1 2" key="1">
    <citation type="submission" date="2016-10" db="EMBL/GenBank/DDBJ databases">
        <authorList>
            <person name="de Groot N.N."/>
        </authorList>
    </citation>
    <scope>NUCLEOTIDE SEQUENCE [LARGE SCALE GENOMIC DNA]</scope>
    <source>
        <strain evidence="1 2">CGMCC 4.5506</strain>
    </source>
</reference>
<proteinExistence type="predicted"/>
<protein>
    <submittedName>
        <fullName evidence="1">Uncharacterized protein</fullName>
    </submittedName>
</protein>
<organism evidence="1 2">
    <name type="scientific">Prauserella marina</name>
    <dbReference type="NCBI Taxonomy" id="530584"/>
    <lineage>
        <taxon>Bacteria</taxon>
        <taxon>Bacillati</taxon>
        <taxon>Actinomycetota</taxon>
        <taxon>Actinomycetes</taxon>
        <taxon>Pseudonocardiales</taxon>
        <taxon>Pseudonocardiaceae</taxon>
        <taxon>Prauserella</taxon>
    </lineage>
</organism>
<dbReference type="RefSeq" id="WP_091794805.1">
    <property type="nucleotide sequence ID" value="NZ_CP016353.1"/>
</dbReference>
<evidence type="ECO:0000313" key="1">
    <source>
        <dbReference type="EMBL" id="SDC01834.1"/>
    </source>
</evidence>
<accession>A0A222VMQ9</accession>
<dbReference type="KEGG" id="pmad:BAY61_08630"/>
<name>A0A222VMQ9_9PSEU</name>
<gene>
    <name evidence="1" type="ORF">SAMN05421630_10184</name>
</gene>
<dbReference type="Proteomes" id="UP000199494">
    <property type="component" value="Unassembled WGS sequence"/>
</dbReference>
<dbReference type="AlphaFoldDB" id="A0A222VMQ9"/>
<keyword evidence="2" id="KW-1185">Reference proteome</keyword>
<evidence type="ECO:0000313" key="2">
    <source>
        <dbReference type="Proteomes" id="UP000199494"/>
    </source>
</evidence>
<dbReference type="OrthoDB" id="3698318at2"/>
<dbReference type="EMBL" id="FMZE01000001">
    <property type="protein sequence ID" value="SDC01834.1"/>
    <property type="molecule type" value="Genomic_DNA"/>
</dbReference>